<proteinExistence type="predicted"/>
<keyword evidence="4" id="KW-1185">Reference proteome</keyword>
<reference evidence="2 4" key="2">
    <citation type="submission" date="2019-03" db="EMBL/GenBank/DDBJ databases">
        <title>Genomic Encyclopedia of Type Strains, Phase IV (KMG-IV): sequencing the most valuable type-strain genomes for metagenomic binning, comparative biology and taxonomic classification.</title>
        <authorList>
            <person name="Goeker M."/>
        </authorList>
    </citation>
    <scope>NUCLEOTIDE SEQUENCE [LARGE SCALE GENOMIC DNA]</scope>
    <source>
        <strain evidence="2 4">DSM 20580</strain>
    </source>
</reference>
<dbReference type="InterPro" id="IPR012441">
    <property type="entry name" value="DUF1643"/>
</dbReference>
<evidence type="ECO:0000313" key="3">
    <source>
        <dbReference type="Proteomes" id="UP000254330"/>
    </source>
</evidence>
<protein>
    <submittedName>
        <fullName evidence="1">Uncharacterized protein conserved in bacteria</fullName>
    </submittedName>
</protein>
<dbReference type="Pfam" id="PF07799">
    <property type="entry name" value="DUF1643"/>
    <property type="match status" value="1"/>
</dbReference>
<dbReference type="RefSeq" id="WP_109348589.1">
    <property type="nucleotide sequence ID" value="NZ_BJUE01000005.1"/>
</dbReference>
<dbReference type="EMBL" id="SNZG01000003">
    <property type="protein sequence ID" value="TDR42662.1"/>
    <property type="molecule type" value="Genomic_DNA"/>
</dbReference>
<dbReference type="Proteomes" id="UP000294641">
    <property type="component" value="Unassembled WGS sequence"/>
</dbReference>
<gene>
    <name evidence="2" type="ORF">DFR61_10337</name>
    <name evidence="1" type="ORF">NCTC10597_02248</name>
</gene>
<dbReference type="OrthoDB" id="2625214at2"/>
<reference evidence="1 3" key="1">
    <citation type="submission" date="2018-06" db="EMBL/GenBank/DDBJ databases">
        <authorList>
            <consortium name="Pathogen Informatics"/>
            <person name="Doyle S."/>
        </authorList>
    </citation>
    <scope>NUCLEOTIDE SEQUENCE [LARGE SCALE GENOMIC DNA]</scope>
    <source>
        <strain evidence="1 3">NCTC10597</strain>
    </source>
</reference>
<accession>A0A8B4QCM7</accession>
<dbReference type="Proteomes" id="UP000254330">
    <property type="component" value="Unassembled WGS sequence"/>
</dbReference>
<evidence type="ECO:0000313" key="4">
    <source>
        <dbReference type="Proteomes" id="UP000294641"/>
    </source>
</evidence>
<organism evidence="1 3">
    <name type="scientific">Kurthia zopfii</name>
    <dbReference type="NCBI Taxonomy" id="1650"/>
    <lineage>
        <taxon>Bacteria</taxon>
        <taxon>Bacillati</taxon>
        <taxon>Bacillota</taxon>
        <taxon>Bacilli</taxon>
        <taxon>Bacillales</taxon>
        <taxon>Caryophanaceae</taxon>
        <taxon>Kurthia</taxon>
    </lineage>
</organism>
<evidence type="ECO:0000313" key="1">
    <source>
        <dbReference type="EMBL" id="STX10501.1"/>
    </source>
</evidence>
<comment type="caution">
    <text evidence="1">The sequence shown here is derived from an EMBL/GenBank/DDBJ whole genome shotgun (WGS) entry which is preliminary data.</text>
</comment>
<name>A0A8B4QCM7_9BACL</name>
<dbReference type="EMBL" id="UGNP01000001">
    <property type="protein sequence ID" value="STX10501.1"/>
    <property type="molecule type" value="Genomic_DNA"/>
</dbReference>
<sequence length="196" mass="22538">MWIDQLAEEFGLQVELGAYNSVAGLAVFNEEKNERYMLEKRWARGEKTLLAFLQAPSKASHIATDRTVTQLIELAKLHDCDALHVINLSSIIEDDFTNANKSYQGRNRTFIETAINNSDMIFLGWGQQGQLAAQQMPELKETLLKNKEKLMAYEVIKEPKINFTYVPIPRVKGHYKKYIDQKSRILTKEELGELFV</sequence>
<evidence type="ECO:0000313" key="2">
    <source>
        <dbReference type="EMBL" id="TDR42662.1"/>
    </source>
</evidence>
<dbReference type="AlphaFoldDB" id="A0A8B4QCM7"/>